<dbReference type="Gene3D" id="3.30.2130.10">
    <property type="entry name" value="VC0802-like"/>
    <property type="match status" value="1"/>
</dbReference>
<sequence length="74" mass="7758">MQEVAISFEDQPGCLATMGEVVGRAGLNLEGGGCFVENGRGVARFLFADRSAARDALEAAGIQVGVYRMCLCSD</sequence>
<keyword evidence="2" id="KW-1185">Reference proteome</keyword>
<evidence type="ECO:0000313" key="2">
    <source>
        <dbReference type="Proteomes" id="UP000664417"/>
    </source>
</evidence>
<protein>
    <recommendedName>
        <fullName evidence="3">ACT domain-containing protein</fullName>
    </recommendedName>
</protein>
<dbReference type="SUPFAM" id="SSF55021">
    <property type="entry name" value="ACT-like"/>
    <property type="match status" value="1"/>
</dbReference>
<evidence type="ECO:0000313" key="1">
    <source>
        <dbReference type="EMBL" id="MBO1320239.1"/>
    </source>
</evidence>
<gene>
    <name evidence="1" type="ORF">J3U88_17320</name>
</gene>
<dbReference type="RefSeq" id="WP_207860193.1">
    <property type="nucleotide sequence ID" value="NZ_JAFREP010000016.1"/>
</dbReference>
<comment type="caution">
    <text evidence="1">The sequence shown here is derived from an EMBL/GenBank/DDBJ whole genome shotgun (WGS) entry which is preliminary data.</text>
</comment>
<accession>A0A8J7QAU9</accession>
<name>A0A8J7QAU9_9BACT</name>
<dbReference type="EMBL" id="JAFREP010000016">
    <property type="protein sequence ID" value="MBO1320239.1"/>
    <property type="molecule type" value="Genomic_DNA"/>
</dbReference>
<evidence type="ECO:0008006" key="3">
    <source>
        <dbReference type="Google" id="ProtNLM"/>
    </source>
</evidence>
<dbReference type="InterPro" id="IPR045865">
    <property type="entry name" value="ACT-like_dom_sf"/>
</dbReference>
<reference evidence="1" key="1">
    <citation type="submission" date="2021-03" db="EMBL/GenBank/DDBJ databases">
        <authorList>
            <person name="Wang G."/>
        </authorList>
    </citation>
    <scope>NUCLEOTIDE SEQUENCE</scope>
    <source>
        <strain evidence="1">KCTC 12899</strain>
    </source>
</reference>
<dbReference type="AlphaFoldDB" id="A0A8J7QAU9"/>
<proteinExistence type="predicted"/>
<dbReference type="Proteomes" id="UP000664417">
    <property type="component" value="Unassembled WGS sequence"/>
</dbReference>
<organism evidence="1 2">
    <name type="scientific">Acanthopleuribacter pedis</name>
    <dbReference type="NCBI Taxonomy" id="442870"/>
    <lineage>
        <taxon>Bacteria</taxon>
        <taxon>Pseudomonadati</taxon>
        <taxon>Acidobacteriota</taxon>
        <taxon>Holophagae</taxon>
        <taxon>Acanthopleuribacterales</taxon>
        <taxon>Acanthopleuribacteraceae</taxon>
        <taxon>Acanthopleuribacter</taxon>
    </lineage>
</organism>